<dbReference type="SUPFAM" id="SSF52540">
    <property type="entry name" value="P-loop containing nucleoside triphosphate hydrolases"/>
    <property type="match status" value="1"/>
</dbReference>
<dbReference type="Gene3D" id="3.40.50.10380">
    <property type="entry name" value="Malic enzyme, N-terminal domain"/>
    <property type="match status" value="1"/>
</dbReference>
<evidence type="ECO:0000256" key="2">
    <source>
        <dbReference type="ARBA" id="ARBA00022723"/>
    </source>
</evidence>
<dbReference type="SMART" id="SM00175">
    <property type="entry name" value="RAB"/>
    <property type="match status" value="1"/>
</dbReference>
<dbReference type="Pfam" id="PF00390">
    <property type="entry name" value="malic"/>
    <property type="match status" value="1"/>
</dbReference>
<comment type="similarity">
    <text evidence="3">Belongs to the malic enzymes family.</text>
</comment>
<feature type="region of interest" description="Disordered" evidence="4">
    <location>
        <begin position="1"/>
        <end position="41"/>
    </location>
</feature>
<dbReference type="GO" id="GO:0046872">
    <property type="term" value="F:metal ion binding"/>
    <property type="evidence" value="ECO:0007669"/>
    <property type="project" value="UniProtKB-KW"/>
</dbReference>
<reference evidence="7 8" key="1">
    <citation type="submission" date="2020-04" db="EMBL/GenBank/DDBJ databases">
        <title>Perkinsus olseni comparative genomics.</title>
        <authorList>
            <person name="Bogema D.R."/>
        </authorList>
    </citation>
    <scope>NUCLEOTIDE SEQUENCE [LARGE SCALE GENOMIC DNA]</scope>
    <source>
        <strain evidence="7">ATCC PRA-31</strain>
    </source>
</reference>
<dbReference type="SMART" id="SM00174">
    <property type="entry name" value="RHO"/>
    <property type="match status" value="1"/>
</dbReference>
<dbReference type="PROSITE" id="PS51419">
    <property type="entry name" value="RAB"/>
    <property type="match status" value="1"/>
</dbReference>
<evidence type="ECO:0000259" key="6">
    <source>
        <dbReference type="SMART" id="SM01274"/>
    </source>
</evidence>
<keyword evidence="2 3" id="KW-0479">Metal-binding</keyword>
<dbReference type="Gene3D" id="3.40.50.300">
    <property type="entry name" value="P-loop containing nucleotide triphosphate hydrolases"/>
    <property type="match status" value="1"/>
</dbReference>
<dbReference type="GO" id="GO:0051287">
    <property type="term" value="F:NAD binding"/>
    <property type="evidence" value="ECO:0007669"/>
    <property type="project" value="InterPro"/>
</dbReference>
<dbReference type="CDD" id="cd00154">
    <property type="entry name" value="Rab"/>
    <property type="match status" value="1"/>
</dbReference>
<dbReference type="GO" id="GO:0003924">
    <property type="term" value="F:GTPase activity"/>
    <property type="evidence" value="ECO:0007669"/>
    <property type="project" value="InterPro"/>
</dbReference>
<dbReference type="InterPro" id="IPR012302">
    <property type="entry name" value="Malic_NAD-bd"/>
</dbReference>
<keyword evidence="3" id="KW-0560">Oxidoreductase</keyword>
<dbReference type="InterPro" id="IPR027417">
    <property type="entry name" value="P-loop_NTPase"/>
</dbReference>
<evidence type="ECO:0000313" key="7">
    <source>
        <dbReference type="EMBL" id="KAF4672708.1"/>
    </source>
</evidence>
<proteinExistence type="inferred from homology"/>
<dbReference type="PROSITE" id="PS51421">
    <property type="entry name" value="RAS"/>
    <property type="match status" value="1"/>
</dbReference>
<organism evidence="7 8">
    <name type="scientific">Perkinsus olseni</name>
    <name type="common">Perkinsus atlanticus</name>
    <dbReference type="NCBI Taxonomy" id="32597"/>
    <lineage>
        <taxon>Eukaryota</taxon>
        <taxon>Sar</taxon>
        <taxon>Alveolata</taxon>
        <taxon>Perkinsozoa</taxon>
        <taxon>Perkinsea</taxon>
        <taxon>Perkinsida</taxon>
        <taxon>Perkinsidae</taxon>
        <taxon>Perkinsus</taxon>
    </lineage>
</organism>
<gene>
    <name evidence="7" type="primary">SMNDC1_2</name>
    <name evidence="7" type="ORF">FOL46_008519</name>
</gene>
<dbReference type="PANTHER" id="PTHR23406">
    <property type="entry name" value="MALIC ENZYME-RELATED"/>
    <property type="match status" value="1"/>
</dbReference>
<dbReference type="Gene3D" id="1.20.1370.30">
    <property type="match status" value="1"/>
</dbReference>
<dbReference type="InterPro" id="IPR015884">
    <property type="entry name" value="Malic_enzyme_CS"/>
</dbReference>
<dbReference type="AlphaFoldDB" id="A0A7J6MM82"/>
<dbReference type="GO" id="GO:0006108">
    <property type="term" value="P:malate metabolic process"/>
    <property type="evidence" value="ECO:0007669"/>
    <property type="project" value="TreeGrafter"/>
</dbReference>
<dbReference type="SMART" id="SM01274">
    <property type="entry name" value="malic"/>
    <property type="match status" value="1"/>
</dbReference>
<dbReference type="Pfam" id="PF03949">
    <property type="entry name" value="Malic_M"/>
    <property type="match status" value="1"/>
</dbReference>
<dbReference type="InterPro" id="IPR012301">
    <property type="entry name" value="Malic_N_dom"/>
</dbReference>
<dbReference type="GO" id="GO:0005739">
    <property type="term" value="C:mitochondrion"/>
    <property type="evidence" value="ECO:0007669"/>
    <property type="project" value="TreeGrafter"/>
</dbReference>
<dbReference type="EMBL" id="JABANN010000069">
    <property type="protein sequence ID" value="KAF4672708.1"/>
    <property type="molecule type" value="Genomic_DNA"/>
</dbReference>
<dbReference type="SUPFAM" id="SSF51735">
    <property type="entry name" value="NAD(P)-binding Rossmann-fold domains"/>
    <property type="match status" value="1"/>
</dbReference>
<evidence type="ECO:0000259" key="5">
    <source>
        <dbReference type="SMART" id="SM00919"/>
    </source>
</evidence>
<evidence type="ECO:0000256" key="4">
    <source>
        <dbReference type="SAM" id="MobiDB-lite"/>
    </source>
</evidence>
<feature type="domain" description="Malic enzyme NAD-binding" evidence="5">
    <location>
        <begin position="669"/>
        <end position="959"/>
    </location>
</feature>
<accession>A0A7J6MM82</accession>
<comment type="caution">
    <text evidence="7">The sequence shown here is derived from an EMBL/GenBank/DDBJ whole genome shotgun (WGS) entry which is preliminary data.</text>
</comment>
<feature type="domain" description="Malic enzyme N-terminal" evidence="6">
    <location>
        <begin position="410"/>
        <end position="659"/>
    </location>
</feature>
<sequence>MQRHMWSFEGRYAPPPRVVSSQSVGFHGTETEGTSTTSQGDRVRAEVAGNRSNFDVDLMPIEDLAASASIETLRKWNSVINLELSDRAEALAKERQETEQCIKATQEMTTDGKDVAAAATNAEGAAGLQLQKWDFSLQYCILGASGVGKTALFNRMVEDSFHSDYRPTTATNSGKVLLDIQQSRLQLCIFDTYYSRFAYTYANVSAVVLLVYDVTDRRSFENLLDFIDREKARAAKPGESSITWQKSATSIVLVANKCDMNPEMWQVSSEEGRKVGMANRFLYVEVSAKTGSGVEDMFINCSRQVMLIMQMGGQFLSNMSSSIVGVKAASEQYNDSNDIMLVSSRGANILRDPVLNKGTQFSEIERDELSLRGLIPVRQCNIGMQITRNMERLRMRDTDLSRFMDLQAIFDRNETLYYRLLVENLEELHRIVFIPTVGDVGGALLSALDGRGRFYVFTGGRSILSRIYTSLVWCQVGTANPEEPVLTVKRKICKAGPLGGGGDKKNERLLFSSSGLAVSRGCATYFSSTVPAATEVVYNCPNEEVDLVVVTDGSRILSLGDLGANGMGVSVGKVSLYVACAGLNPARVLPCILDIGTDNEDLLNDPLYIGEHNRRLKGNDYFAMIDEFVSAVLTRWPNAVIQWEDFSHPNAFMILDNYCNSIRTFNDDVQGTAGVVLAAILAGLRTRAYLQSKNSGTGQPSFIKKRYSLDGQRFVFAGAGGAAIGIVRLICEALAQEGVPLEEAKFRIWLVDSKGLVSTDRQREYEMAKGRAKYRIHYVQPPMKCGKNDLLSVVKEVKPTVLIGVSAQSGLFSSEVLKAMNANCEYPIVFSLSNPTNCCECTAEEAYRATNGKCLFASGSPMPAYHVASGKSYKLSSREYPETDEHYIPAQASNMYVYPGIGLAATAGNLAIIPNQLFYIAARTIASMVTVEEMKTRTLLPPMSKMRETACKVAAQCIIYGSKKGLTRIQTPLDAEVFVKSKMWYPEYKHYIPTAPVHAHPEILPSTVTTFTEAPGQTHRASSHHQRIHRFAPKVAETSVPAWGGATHAAKIPSIESSQSSLECDRESILSDSDDAAY</sequence>
<dbReference type="PRINTS" id="PR00449">
    <property type="entry name" value="RASTRNSFRMNG"/>
</dbReference>
<comment type="cofactor">
    <cofactor evidence="1">
        <name>Mn(2+)</name>
        <dbReference type="ChEBI" id="CHEBI:29035"/>
    </cofactor>
</comment>
<name>A0A7J6MM82_PEROL</name>
<dbReference type="PANTHER" id="PTHR23406:SF34">
    <property type="entry name" value="NAD-DEPENDENT MALIC ENZYME, MITOCHONDRIAL"/>
    <property type="match status" value="1"/>
</dbReference>
<dbReference type="SMART" id="SM00919">
    <property type="entry name" value="Malic_M"/>
    <property type="match status" value="1"/>
</dbReference>
<dbReference type="InterPro" id="IPR036291">
    <property type="entry name" value="NAD(P)-bd_dom_sf"/>
</dbReference>
<dbReference type="Gene3D" id="3.40.50.720">
    <property type="entry name" value="NAD(P)-binding Rossmann-like Domain"/>
    <property type="match status" value="1"/>
</dbReference>
<dbReference type="SMART" id="SM00173">
    <property type="entry name" value="RAS"/>
    <property type="match status" value="1"/>
</dbReference>
<dbReference type="GO" id="GO:0004471">
    <property type="term" value="F:malate dehydrogenase (decarboxylating) (NAD+) activity"/>
    <property type="evidence" value="ECO:0007669"/>
    <property type="project" value="TreeGrafter"/>
</dbReference>
<evidence type="ECO:0000313" key="8">
    <source>
        <dbReference type="Proteomes" id="UP000572268"/>
    </source>
</evidence>
<dbReference type="GO" id="GO:0005525">
    <property type="term" value="F:GTP binding"/>
    <property type="evidence" value="ECO:0007669"/>
    <property type="project" value="InterPro"/>
</dbReference>
<dbReference type="InterPro" id="IPR046346">
    <property type="entry name" value="Aminoacid_DH-like_N_sf"/>
</dbReference>
<dbReference type="Pfam" id="PF00071">
    <property type="entry name" value="Ras"/>
    <property type="match status" value="1"/>
</dbReference>
<dbReference type="InterPro" id="IPR001806">
    <property type="entry name" value="Small_GTPase"/>
</dbReference>
<dbReference type="PROSITE" id="PS00331">
    <property type="entry name" value="MALIC_ENZYMES"/>
    <property type="match status" value="1"/>
</dbReference>
<evidence type="ECO:0000256" key="1">
    <source>
        <dbReference type="ARBA" id="ARBA00001936"/>
    </source>
</evidence>
<feature type="region of interest" description="Disordered" evidence="4">
    <location>
        <begin position="1054"/>
        <end position="1078"/>
    </location>
</feature>
<dbReference type="Proteomes" id="UP000572268">
    <property type="component" value="Unassembled WGS sequence"/>
</dbReference>
<dbReference type="SUPFAM" id="SSF53223">
    <property type="entry name" value="Aminoacid dehydrogenase-like, N-terminal domain"/>
    <property type="match status" value="2"/>
</dbReference>
<dbReference type="InterPro" id="IPR037062">
    <property type="entry name" value="Malic_N_dom_sf"/>
</dbReference>
<protein>
    <recommendedName>
        <fullName evidence="3">Malic enzyme</fullName>
    </recommendedName>
</protein>
<dbReference type="NCBIfam" id="NF010052">
    <property type="entry name" value="PRK13529.1"/>
    <property type="match status" value="1"/>
</dbReference>
<evidence type="ECO:0000256" key="3">
    <source>
        <dbReference type="RuleBase" id="RU003426"/>
    </source>
</evidence>